<evidence type="ECO:0000256" key="10">
    <source>
        <dbReference type="ARBA" id="ARBA00023027"/>
    </source>
</evidence>
<feature type="modified residue" description="FMN phosphoryl threonine" evidence="16">
    <location>
        <position position="227"/>
    </location>
</feature>
<evidence type="ECO:0000313" key="20">
    <source>
        <dbReference type="Proteomes" id="UP000010116"/>
    </source>
</evidence>
<evidence type="ECO:0000313" key="19">
    <source>
        <dbReference type="EMBL" id="EJP72605.1"/>
    </source>
</evidence>
<keyword evidence="8 16" id="KW-1278">Translocase</keyword>
<evidence type="ECO:0000256" key="8">
    <source>
        <dbReference type="ARBA" id="ARBA00022967"/>
    </source>
</evidence>
<organism evidence="19 20">
    <name type="scientific">SAR86 cluster bacterium SAR86B</name>
    <dbReference type="NCBI Taxonomy" id="1123867"/>
    <lineage>
        <taxon>Bacteria</taxon>
        <taxon>Pseudomonadati</taxon>
        <taxon>Pseudomonadota</taxon>
        <taxon>Gammaproteobacteria</taxon>
        <taxon>SAR86 cluster</taxon>
    </lineage>
</organism>
<evidence type="ECO:0000256" key="2">
    <source>
        <dbReference type="ARBA" id="ARBA00022475"/>
    </source>
</evidence>
<dbReference type="GO" id="GO:0005886">
    <property type="term" value="C:plasma membrane"/>
    <property type="evidence" value="ECO:0007669"/>
    <property type="project" value="UniProtKB-SubCell"/>
</dbReference>
<comment type="cofactor">
    <cofactor evidence="16 17">
        <name>FMN</name>
        <dbReference type="ChEBI" id="CHEBI:58210"/>
    </cofactor>
</comment>
<evidence type="ECO:0000256" key="11">
    <source>
        <dbReference type="ARBA" id="ARBA00023053"/>
    </source>
</evidence>
<keyword evidence="13 16" id="KW-0830">Ubiquinone</keyword>
<evidence type="ECO:0000256" key="15">
    <source>
        <dbReference type="ARBA" id="ARBA00023201"/>
    </source>
</evidence>
<dbReference type="AlphaFoldDB" id="J4WWS1"/>
<keyword evidence="3" id="KW-0997">Cell inner membrane</keyword>
<keyword evidence="19" id="KW-0560">Oxidoreductase</keyword>
<comment type="subcellular location">
    <subcellularLocation>
        <location evidence="16">Cell membrane</location>
        <topology evidence="16">Single-pass membrane protein</topology>
    </subcellularLocation>
</comment>
<comment type="catalytic activity">
    <reaction evidence="16 17">
        <text>a ubiquinone + n Na(+)(in) + NADH + H(+) = a ubiquinol + n Na(+)(out) + NAD(+)</text>
        <dbReference type="Rhea" id="RHEA:47748"/>
        <dbReference type="Rhea" id="RHEA-COMP:9565"/>
        <dbReference type="Rhea" id="RHEA-COMP:9566"/>
        <dbReference type="ChEBI" id="CHEBI:15378"/>
        <dbReference type="ChEBI" id="CHEBI:16389"/>
        <dbReference type="ChEBI" id="CHEBI:17976"/>
        <dbReference type="ChEBI" id="CHEBI:29101"/>
        <dbReference type="ChEBI" id="CHEBI:57540"/>
        <dbReference type="ChEBI" id="CHEBI:57945"/>
        <dbReference type="EC" id="7.2.1.1"/>
    </reaction>
</comment>
<dbReference type="NCBIfam" id="TIGR01938">
    <property type="entry name" value="nqrC"/>
    <property type="match status" value="1"/>
</dbReference>
<keyword evidence="15 16" id="KW-0739">Sodium transport</keyword>
<comment type="similarity">
    <text evidence="16 17">Belongs to the NqrC family.</text>
</comment>
<evidence type="ECO:0000256" key="16">
    <source>
        <dbReference type="HAMAP-Rule" id="MF_00427"/>
    </source>
</evidence>
<evidence type="ECO:0000256" key="3">
    <source>
        <dbReference type="ARBA" id="ARBA00022519"/>
    </source>
</evidence>
<dbReference type="Pfam" id="PF04205">
    <property type="entry name" value="FMN_bind"/>
    <property type="match status" value="1"/>
</dbReference>
<dbReference type="GO" id="GO:0006814">
    <property type="term" value="P:sodium ion transport"/>
    <property type="evidence" value="ECO:0007669"/>
    <property type="project" value="UniProtKB-UniRule"/>
</dbReference>
<dbReference type="NCBIfam" id="NF003749">
    <property type="entry name" value="PRK05346.1-5"/>
    <property type="match status" value="1"/>
</dbReference>
<keyword evidence="2 16" id="KW-1003">Cell membrane</keyword>
<accession>J4WWS1</accession>
<sequence length="257" mass="28713">MNESIKKTLLVAFGVCFVSSLVVSFTAVSLRSMQNENAMNDQRIKILEAANIYDSSISVEEQFANLDIKYIDFENGLILDEYLDFDIESYDQLKSTRDASLSTPVPASDDIAVIKNRENVGKFYIVKDDNGLIDKLILPIRGYGLWGTLYGYMAIENDFNTVAGLVFYDHKETPGLGAEVDNPKWKALWAGKKIYDENGVKLQVIKGIVAKDDAEIEYKVDGLSGATLTARGVSNMISYWFGESGYSKLLEQLNYES</sequence>
<keyword evidence="11 16" id="KW-0915">Sodium</keyword>
<comment type="subunit">
    <text evidence="16 17">Composed of six subunits; NqrA, NqrB, NqrC, NqrD, NqrE and NqrF.</text>
</comment>
<evidence type="ECO:0000256" key="1">
    <source>
        <dbReference type="ARBA" id="ARBA00022448"/>
    </source>
</evidence>
<evidence type="ECO:0000256" key="13">
    <source>
        <dbReference type="ARBA" id="ARBA00023075"/>
    </source>
</evidence>
<dbReference type="GO" id="GO:0010181">
    <property type="term" value="F:FMN binding"/>
    <property type="evidence" value="ECO:0007669"/>
    <property type="project" value="UniProtKB-UniRule"/>
</dbReference>
<feature type="domain" description="FMN-binding" evidence="18">
    <location>
        <begin position="144"/>
        <end position="244"/>
    </location>
</feature>
<dbReference type="GO" id="GO:0016655">
    <property type="term" value="F:oxidoreductase activity, acting on NAD(P)H, quinone or similar compound as acceptor"/>
    <property type="evidence" value="ECO:0007669"/>
    <property type="project" value="UniProtKB-UniRule"/>
</dbReference>
<keyword evidence="4 16" id="KW-0597">Phosphoprotein</keyword>
<evidence type="ECO:0000256" key="9">
    <source>
        <dbReference type="ARBA" id="ARBA00022989"/>
    </source>
</evidence>
<dbReference type="Proteomes" id="UP000010116">
    <property type="component" value="Unassembled WGS sequence"/>
</dbReference>
<keyword evidence="12 16" id="KW-0406">Ion transport</keyword>
<dbReference type="EC" id="7.2.1.1" evidence="16 17"/>
<evidence type="ECO:0000256" key="4">
    <source>
        <dbReference type="ARBA" id="ARBA00022553"/>
    </source>
</evidence>
<dbReference type="PIRSF" id="PIRSF009437">
    <property type="entry name" value="NQR-1_subunit_C"/>
    <property type="match status" value="1"/>
</dbReference>
<dbReference type="HAMAP" id="MF_00427">
    <property type="entry name" value="NqrC"/>
    <property type="match status" value="1"/>
</dbReference>
<dbReference type="InterPro" id="IPR010204">
    <property type="entry name" value="NqrC"/>
</dbReference>
<evidence type="ECO:0000256" key="5">
    <source>
        <dbReference type="ARBA" id="ARBA00022630"/>
    </source>
</evidence>
<dbReference type="PANTHER" id="PTHR37838">
    <property type="entry name" value="NA(+)-TRANSLOCATING NADH-QUINONE REDUCTASE SUBUNIT C"/>
    <property type="match status" value="1"/>
</dbReference>
<comment type="function">
    <text evidence="16">NQR complex catalyzes the reduction of ubiquinone-1 to ubiquinol by two successive reactions, coupled with the transport of Na(+) ions from the cytoplasm to the periplasm. NqrA to NqrE are probably involved in the second step, the conversion of ubisemiquinone to ubiquinol.</text>
</comment>
<protein>
    <recommendedName>
        <fullName evidence="16 17">Na(+)-translocating NADH-quinone reductase subunit C</fullName>
        <shortName evidence="16 17">Na(+)-NQR subunit C</shortName>
        <shortName evidence="16 17">Na(+)-translocating NQR subunit C</shortName>
        <ecNumber evidence="16 17">7.2.1.1</ecNumber>
    </recommendedName>
    <alternativeName>
        <fullName evidence="16 17">NQR complex subunit C</fullName>
    </alternativeName>
    <alternativeName>
        <fullName evidence="16 17">NQR-1 subunit C</fullName>
    </alternativeName>
</protein>
<dbReference type="PANTHER" id="PTHR37838:SF1">
    <property type="entry name" value="NA(+)-TRANSLOCATING NADH-QUINONE REDUCTASE SUBUNIT C"/>
    <property type="match status" value="1"/>
</dbReference>
<evidence type="ECO:0000256" key="12">
    <source>
        <dbReference type="ARBA" id="ARBA00023065"/>
    </source>
</evidence>
<dbReference type="EMBL" id="JH611190">
    <property type="protein sequence ID" value="EJP72605.1"/>
    <property type="molecule type" value="Genomic_DNA"/>
</dbReference>
<evidence type="ECO:0000256" key="6">
    <source>
        <dbReference type="ARBA" id="ARBA00022643"/>
    </source>
</evidence>
<evidence type="ECO:0000259" key="18">
    <source>
        <dbReference type="SMART" id="SM00900"/>
    </source>
</evidence>
<proteinExistence type="inferred from homology"/>
<dbReference type="InterPro" id="IPR007329">
    <property type="entry name" value="FMN-bd"/>
</dbReference>
<dbReference type="SMART" id="SM00900">
    <property type="entry name" value="FMN_bind"/>
    <property type="match status" value="1"/>
</dbReference>
<evidence type="ECO:0000256" key="14">
    <source>
        <dbReference type="ARBA" id="ARBA00023136"/>
    </source>
</evidence>
<keyword evidence="10 16" id="KW-0520">NAD</keyword>
<evidence type="ECO:0000256" key="17">
    <source>
        <dbReference type="PIRNR" id="PIRNR009437"/>
    </source>
</evidence>
<keyword evidence="6 16" id="KW-0288">FMN</keyword>
<name>J4WWS1_9GAMM</name>
<comment type="caution">
    <text evidence="16">Lacks conserved residue(s) required for the propagation of feature annotation.</text>
</comment>
<keyword evidence="5 16" id="KW-0285">Flavoprotein</keyword>
<keyword evidence="1 16" id="KW-0813">Transport</keyword>
<gene>
    <name evidence="16 19" type="primary">nqrC</name>
    <name evidence="19" type="ORF">NT02SARS_1082</name>
</gene>
<keyword evidence="9 16" id="KW-1133">Transmembrane helix</keyword>
<keyword evidence="7 16" id="KW-0812">Transmembrane</keyword>
<evidence type="ECO:0000256" key="7">
    <source>
        <dbReference type="ARBA" id="ARBA00022692"/>
    </source>
</evidence>
<dbReference type="HOGENOM" id="CLU_077882_0_1_6"/>
<keyword evidence="14 16" id="KW-0472">Membrane</keyword>
<reference evidence="19 20" key="1">
    <citation type="journal article" date="2012" name="ISME J.">
        <title>Genomic insights to SAR86, an abundant and uncultivated marine bacterial lineage.</title>
        <authorList>
            <person name="Dupont C.L."/>
            <person name="Rusch D.B."/>
            <person name="Yooseph S."/>
            <person name="Lombardo M.J."/>
            <person name="Richter R.A."/>
            <person name="Valas R."/>
            <person name="Novotny M."/>
            <person name="Yee-Greenbaum J."/>
            <person name="Selengut J.D."/>
            <person name="Haft D.H."/>
            <person name="Halpern A.L."/>
            <person name="Lasken R.S."/>
            <person name="Nealson K."/>
            <person name="Friedman R."/>
            <person name="Venter J.C."/>
        </authorList>
    </citation>
    <scope>NUCLEOTIDE SEQUENCE [LARGE SCALE GENOMIC DNA]</scope>
</reference>